<proteinExistence type="predicted"/>
<protein>
    <submittedName>
        <fullName evidence="2">Uncharacterized protein</fullName>
    </submittedName>
</protein>
<dbReference type="OMA" id="QTEPNAR"/>
<dbReference type="EMBL" id="HG719591">
    <property type="protein sequence ID" value="CDJ58311.1"/>
    <property type="molecule type" value="Genomic_DNA"/>
</dbReference>
<dbReference type="RefSeq" id="XP_013334957.1">
    <property type="nucleotide sequence ID" value="XM_013479503.1"/>
</dbReference>
<accession>U6M2R8</accession>
<sequence length="664" mass="73181">MALKALPIASVAAITALVLFCSRVYTRRAVHGLRSRKLAKSEDNEALVRTCAGSSDEDGEQEPHGQPHENGSVGLETHLPLKKRLLARVAQAGRDDVLSSPQQQRQQLTPEVQTSREFGLRTGLLAHGPHQHAGQSSSHALQTSLQVWEQRPPLSGMQPELHRLQQQLPINPPSLQQQHSHVLPEGSEPYQKQQQHLLLQWPQKQLQQSLPHLRRHESLLQKQGKQLLQPMERQVGMQDSEQQQALPEKRQQAKVQDDSDEQPSRKKRKREEQTEPNARKEQLQPVVEPECLEEDAWLASGTLGSHEPEHSKQQALKSPTEVAVAGPSTSAHPTVQATPGSSVPCIVTLPADTAAGDSEDETSAARASGTAAANAAAAIDRPHAGLASAASRHARRGMSLQVPVLSSLLTGGRMELGKAKIVAGGSAVASATPTSVSTPALVTKLPSKEDFIKGALEKHPYARLPTRVVENVPLEFQVNLERAVTRTRRRRHPIHLLRKAHNLLLLQCLFPMQLKELAETAENLIAHSMEYQSVDVSGHLTCRAVERLALRFLIMDVVVSTMIVLGQSEGLINNEHWNRFTSAVSHAGPPPIMRYYPGRPQFFSGLAQQLTCAIQTLKTGIRPSAKELVKLKRKLFCLELSPVRLQTEDFEPWRQDDACRADGL</sequence>
<name>U6M2R8_EIMMA</name>
<dbReference type="VEuPathDB" id="ToxoDB:EMWEY_00015010"/>
<dbReference type="AlphaFoldDB" id="U6M2R8"/>
<feature type="region of interest" description="Disordered" evidence="1">
    <location>
        <begin position="232"/>
        <end position="287"/>
    </location>
</feature>
<feature type="compositionally biased region" description="Basic and acidic residues" evidence="1">
    <location>
        <begin position="270"/>
        <end position="282"/>
    </location>
</feature>
<evidence type="ECO:0000313" key="3">
    <source>
        <dbReference type="Proteomes" id="UP000030763"/>
    </source>
</evidence>
<feature type="compositionally biased region" description="Basic and acidic residues" evidence="1">
    <location>
        <begin position="247"/>
        <end position="257"/>
    </location>
</feature>
<reference evidence="2" key="2">
    <citation type="submission" date="2013-10" db="EMBL/GenBank/DDBJ databases">
        <authorList>
            <person name="Aslett M."/>
        </authorList>
    </citation>
    <scope>NUCLEOTIDE SEQUENCE [LARGE SCALE GENOMIC DNA]</scope>
    <source>
        <strain evidence="2">Weybridge</strain>
    </source>
</reference>
<dbReference type="GeneID" id="25335487"/>
<feature type="region of interest" description="Disordered" evidence="1">
    <location>
        <begin position="92"/>
        <end position="115"/>
    </location>
</feature>
<feature type="region of interest" description="Disordered" evidence="1">
    <location>
        <begin position="172"/>
        <end position="196"/>
    </location>
</feature>
<feature type="compositionally biased region" description="Polar residues" evidence="1">
    <location>
        <begin position="99"/>
        <end position="115"/>
    </location>
</feature>
<feature type="region of interest" description="Disordered" evidence="1">
    <location>
        <begin position="302"/>
        <end position="341"/>
    </location>
</feature>
<reference evidence="2" key="1">
    <citation type="submission" date="2013-10" db="EMBL/GenBank/DDBJ databases">
        <title>Genomic analysis of the causative agents of coccidiosis in chickens.</title>
        <authorList>
            <person name="Reid A.J."/>
            <person name="Blake D."/>
            <person name="Billington K."/>
            <person name="Browne H."/>
            <person name="Dunn M."/>
            <person name="Hung S."/>
            <person name="Kawahara F."/>
            <person name="Miranda-Saavedra D."/>
            <person name="Mourier T."/>
            <person name="Nagra H."/>
            <person name="Otto T.D."/>
            <person name="Rawlings N."/>
            <person name="Sanchez A."/>
            <person name="Sanders M."/>
            <person name="Subramaniam C."/>
            <person name="Tay Y."/>
            <person name="Dear P."/>
            <person name="Doerig C."/>
            <person name="Gruber A."/>
            <person name="Parkinson J."/>
            <person name="Shirley M."/>
            <person name="Wan K.L."/>
            <person name="Berriman M."/>
            <person name="Tomley F."/>
            <person name="Pain A."/>
        </authorList>
    </citation>
    <scope>NUCLEOTIDE SEQUENCE [LARGE SCALE GENOMIC DNA]</scope>
    <source>
        <strain evidence="2">Weybridge</strain>
    </source>
</reference>
<evidence type="ECO:0000256" key="1">
    <source>
        <dbReference type="SAM" id="MobiDB-lite"/>
    </source>
</evidence>
<feature type="compositionally biased region" description="Polar residues" evidence="1">
    <location>
        <begin position="327"/>
        <end position="341"/>
    </location>
</feature>
<evidence type="ECO:0000313" key="2">
    <source>
        <dbReference type="EMBL" id="CDJ58311.1"/>
    </source>
</evidence>
<feature type="region of interest" description="Disordered" evidence="1">
    <location>
        <begin position="52"/>
        <end position="74"/>
    </location>
</feature>
<gene>
    <name evidence="2" type="ORF">EMWEY_00015010</name>
</gene>
<dbReference type="Proteomes" id="UP000030763">
    <property type="component" value="Unassembled WGS sequence"/>
</dbReference>
<keyword evidence="3" id="KW-1185">Reference proteome</keyword>
<organism evidence="2 3">
    <name type="scientific">Eimeria maxima</name>
    <name type="common">Coccidian parasite</name>
    <dbReference type="NCBI Taxonomy" id="5804"/>
    <lineage>
        <taxon>Eukaryota</taxon>
        <taxon>Sar</taxon>
        <taxon>Alveolata</taxon>
        <taxon>Apicomplexa</taxon>
        <taxon>Conoidasida</taxon>
        <taxon>Coccidia</taxon>
        <taxon>Eucoccidiorida</taxon>
        <taxon>Eimeriorina</taxon>
        <taxon>Eimeriidae</taxon>
        <taxon>Eimeria</taxon>
    </lineage>
</organism>